<proteinExistence type="predicted"/>
<evidence type="ECO:0000313" key="1">
    <source>
        <dbReference type="EMBL" id="KAJ8896623.1"/>
    </source>
</evidence>
<dbReference type="EMBL" id="JARBHB010000001">
    <property type="protein sequence ID" value="KAJ8896623.1"/>
    <property type="molecule type" value="Genomic_DNA"/>
</dbReference>
<keyword evidence="2" id="KW-1185">Reference proteome</keyword>
<name>A0ABQ9IIV0_9NEOP</name>
<dbReference type="Proteomes" id="UP001159363">
    <property type="component" value="Chromosome 1"/>
</dbReference>
<organism evidence="1 2">
    <name type="scientific">Dryococelus australis</name>
    <dbReference type="NCBI Taxonomy" id="614101"/>
    <lineage>
        <taxon>Eukaryota</taxon>
        <taxon>Metazoa</taxon>
        <taxon>Ecdysozoa</taxon>
        <taxon>Arthropoda</taxon>
        <taxon>Hexapoda</taxon>
        <taxon>Insecta</taxon>
        <taxon>Pterygota</taxon>
        <taxon>Neoptera</taxon>
        <taxon>Polyneoptera</taxon>
        <taxon>Phasmatodea</taxon>
        <taxon>Verophasmatodea</taxon>
        <taxon>Anareolatae</taxon>
        <taxon>Phasmatidae</taxon>
        <taxon>Eurycanthinae</taxon>
        <taxon>Dryococelus</taxon>
    </lineage>
</organism>
<sequence length="167" mass="18841">MGCSLPEIADSCRRGMRVHSEIAPSGRLQFPRTKDGDYRMPASSAMIVPYKRTLRLHILWFLLWRPIPGDQLRQVRHIMLAPISGYNSLEADSLSYYYQVYNTGPHRPGQAVFDEWCPPYGVPSADDSNFSVGLLWMANPSPVLDTTGNTLVPIDLETGDMRNVDKK</sequence>
<reference evidence="1 2" key="1">
    <citation type="submission" date="2023-02" db="EMBL/GenBank/DDBJ databases">
        <title>LHISI_Scaffold_Assembly.</title>
        <authorList>
            <person name="Stuart O.P."/>
            <person name="Cleave R."/>
            <person name="Magrath M.J.L."/>
            <person name="Mikheyev A.S."/>
        </authorList>
    </citation>
    <scope>NUCLEOTIDE SEQUENCE [LARGE SCALE GENOMIC DNA]</scope>
    <source>
        <strain evidence="1">Daus_M_001</strain>
        <tissue evidence="1">Leg muscle</tissue>
    </source>
</reference>
<protein>
    <submittedName>
        <fullName evidence="1">Uncharacterized protein</fullName>
    </submittedName>
</protein>
<evidence type="ECO:0000313" key="2">
    <source>
        <dbReference type="Proteomes" id="UP001159363"/>
    </source>
</evidence>
<comment type="caution">
    <text evidence="1">The sequence shown here is derived from an EMBL/GenBank/DDBJ whole genome shotgun (WGS) entry which is preliminary data.</text>
</comment>
<accession>A0ABQ9IIV0</accession>
<gene>
    <name evidence="1" type="ORF">PR048_001967</name>
</gene>